<keyword evidence="2" id="KW-1133">Transmembrane helix</keyword>
<feature type="transmembrane region" description="Helical" evidence="2">
    <location>
        <begin position="6"/>
        <end position="30"/>
    </location>
</feature>
<keyword evidence="4" id="KW-1185">Reference proteome</keyword>
<feature type="region of interest" description="Disordered" evidence="1">
    <location>
        <begin position="622"/>
        <end position="653"/>
    </location>
</feature>
<proteinExistence type="predicted"/>
<evidence type="ECO:0000256" key="1">
    <source>
        <dbReference type="SAM" id="MobiDB-lite"/>
    </source>
</evidence>
<dbReference type="AlphaFoldDB" id="A0AAI8VYU9"/>
<organism evidence="3 4">
    <name type="scientific">Anthostomella pinea</name>
    <dbReference type="NCBI Taxonomy" id="933095"/>
    <lineage>
        <taxon>Eukaryota</taxon>
        <taxon>Fungi</taxon>
        <taxon>Dikarya</taxon>
        <taxon>Ascomycota</taxon>
        <taxon>Pezizomycotina</taxon>
        <taxon>Sordariomycetes</taxon>
        <taxon>Xylariomycetidae</taxon>
        <taxon>Xylariales</taxon>
        <taxon>Xylariaceae</taxon>
        <taxon>Anthostomella</taxon>
    </lineage>
</organism>
<feature type="region of interest" description="Disordered" evidence="1">
    <location>
        <begin position="86"/>
        <end position="185"/>
    </location>
</feature>
<feature type="compositionally biased region" description="Basic and acidic residues" evidence="1">
    <location>
        <begin position="110"/>
        <end position="129"/>
    </location>
</feature>
<name>A0AAI8VYU9_9PEZI</name>
<feature type="compositionally biased region" description="Polar residues" evidence="1">
    <location>
        <begin position="170"/>
        <end position="179"/>
    </location>
</feature>
<accession>A0AAI8VYU9</accession>
<protein>
    <submittedName>
        <fullName evidence="3">Uu.00g017060.m01.CDS01</fullName>
    </submittedName>
</protein>
<keyword evidence="2" id="KW-0472">Membrane</keyword>
<keyword evidence="2" id="KW-0812">Transmembrane</keyword>
<evidence type="ECO:0000313" key="4">
    <source>
        <dbReference type="Proteomes" id="UP001295740"/>
    </source>
</evidence>
<dbReference type="Proteomes" id="UP001295740">
    <property type="component" value="Unassembled WGS sequence"/>
</dbReference>
<feature type="region of interest" description="Disordered" evidence="1">
    <location>
        <begin position="511"/>
        <end position="538"/>
    </location>
</feature>
<feature type="compositionally biased region" description="Low complexity" evidence="1">
    <location>
        <begin position="150"/>
        <end position="165"/>
    </location>
</feature>
<evidence type="ECO:0000313" key="3">
    <source>
        <dbReference type="EMBL" id="CAJ2513587.1"/>
    </source>
</evidence>
<sequence>MSAPGLAPATICAVILIPTFLIAIVVFIFFKGFNLLSNRWNWWPKPQHQQCPEIAIHLTDPCGGSFTTTESNFIGQVKKAKVKKDNGIESFNDGPDRPLTVVKKRRLLSRTKDKDKENRRPSDESHLHSEAPSWDAATPKPMNRTSTRHLSSIQPQSTSSPTQLSGLRWLSSSRTPSTKTTHRRSDLRLFSGSSYGSSIGSLNIPATGQLWDHRSASGSTELSFALDELNTCGRPPTSNSFFGSATTDGSICDPYMLVPHISITPEIRTLEEGQSSVWAAIKISGQLSSPGTEHTVNPTPNASNGDPCFMPVHHGGAALSQYGYLYDLRVDILPTAQSTIIDQLDDNLTRTIKPGSSMLVLAHIRLSAPQPQRYKGTPEDESNDLIADLEYQLGGVRAKYLQVRVKYCHSGFPALKQTSLTESVSTCETRLETAATGVIERRSSMSAWSPRLMPSCNPLLGIIASHWGPVRATEVFRKIVAHRTSPQLPDLNSHMDTLQARELEDTIATPISTRKGPPVRVPRRQASLGRASPDDDVDPARKIWTEMRRTSGGKRPNFHVSKPNRSPAATTYALSHKVSKPELPQPKTEIERQREMIRDTALRNKRSIGADSLKSLVPSMADVSLGGKENSDPFNPPHTARRQDMHFDGRKRDGRWSLGGWW</sequence>
<reference evidence="3" key="1">
    <citation type="submission" date="2023-10" db="EMBL/GenBank/DDBJ databases">
        <authorList>
            <person name="Hackl T."/>
        </authorList>
    </citation>
    <scope>NUCLEOTIDE SEQUENCE</scope>
</reference>
<gene>
    <name evidence="3" type="ORF">KHLLAP_LOCUS14055</name>
</gene>
<feature type="compositionally biased region" description="Basic and acidic residues" evidence="1">
    <location>
        <begin position="641"/>
        <end position="653"/>
    </location>
</feature>
<evidence type="ECO:0000256" key="2">
    <source>
        <dbReference type="SAM" id="Phobius"/>
    </source>
</evidence>
<comment type="caution">
    <text evidence="3">The sequence shown here is derived from an EMBL/GenBank/DDBJ whole genome shotgun (WGS) entry which is preliminary data.</text>
</comment>
<dbReference type="EMBL" id="CAUWAG010000020">
    <property type="protein sequence ID" value="CAJ2513587.1"/>
    <property type="molecule type" value="Genomic_DNA"/>
</dbReference>